<dbReference type="PATRIC" id="fig|28092.6.peg.1938"/>
<dbReference type="InterPro" id="IPR016032">
    <property type="entry name" value="Sig_transdc_resp-reg_C-effctor"/>
</dbReference>
<evidence type="ECO:0000256" key="14">
    <source>
        <dbReference type="PROSITE-ProRule" id="PRU01091"/>
    </source>
</evidence>
<comment type="caution">
    <text evidence="17">The sequence shown here is derived from an EMBL/GenBank/DDBJ whole genome shotgun (WGS) entry which is preliminary data.</text>
</comment>
<reference evidence="17 18" key="1">
    <citation type="submission" date="2015-03" db="EMBL/GenBank/DDBJ databases">
        <title>Draft Genome Sequence of Burkholderia andropogonis type strain ICMP2807, isolated from Sorghum bicolor.</title>
        <authorList>
            <person name="Lopes-Santos L."/>
            <person name="Castro D.B."/>
            <person name="Ottoboni L.M."/>
            <person name="Park D."/>
            <person name="Weirc B.S."/>
            <person name="Destefano S.A."/>
        </authorList>
    </citation>
    <scope>NUCLEOTIDE SEQUENCE [LARGE SCALE GENOMIC DNA]</scope>
    <source>
        <strain evidence="17 18">ICMP2807</strain>
    </source>
</reference>
<evidence type="ECO:0000256" key="7">
    <source>
        <dbReference type="ARBA" id="ARBA00023012"/>
    </source>
</evidence>
<dbReference type="AlphaFoldDB" id="A0A0F5K1Q4"/>
<evidence type="ECO:0000256" key="9">
    <source>
        <dbReference type="ARBA" id="ARBA00023125"/>
    </source>
</evidence>
<dbReference type="InterPro" id="IPR001789">
    <property type="entry name" value="Sig_transdc_resp-reg_receiver"/>
</dbReference>
<keyword evidence="6" id="KW-0592">Phosphate transport</keyword>
<dbReference type="Gene3D" id="3.40.50.2300">
    <property type="match status" value="1"/>
</dbReference>
<keyword evidence="18" id="KW-1185">Reference proteome</keyword>
<keyword evidence="10" id="KW-0010">Activator</keyword>
<feature type="domain" description="OmpR/PhoB-type" evidence="16">
    <location>
        <begin position="129"/>
        <end position="244"/>
    </location>
</feature>
<comment type="function">
    <text evidence="12">This protein is a positive regulator for the phosphate regulon. Transcription of this operon is positively regulated by PhoB and PhoR when phosphate is limited.</text>
</comment>
<feature type="domain" description="Response regulatory" evidence="15">
    <location>
        <begin position="4"/>
        <end position="120"/>
    </location>
</feature>
<dbReference type="GO" id="GO:0000156">
    <property type="term" value="F:phosphorelay response regulator activity"/>
    <property type="evidence" value="ECO:0007669"/>
    <property type="project" value="InterPro"/>
</dbReference>
<dbReference type="Proteomes" id="UP000033618">
    <property type="component" value="Unassembled WGS sequence"/>
</dbReference>
<dbReference type="InterPro" id="IPR001867">
    <property type="entry name" value="OmpR/PhoB-type_DNA-bd"/>
</dbReference>
<dbReference type="SMART" id="SM00862">
    <property type="entry name" value="Trans_reg_C"/>
    <property type="match status" value="1"/>
</dbReference>
<evidence type="ECO:0000256" key="10">
    <source>
        <dbReference type="ARBA" id="ARBA00023159"/>
    </source>
</evidence>
<keyword evidence="11" id="KW-0804">Transcription</keyword>
<evidence type="ECO:0000259" key="16">
    <source>
        <dbReference type="PROSITE" id="PS51755"/>
    </source>
</evidence>
<organism evidence="17 18">
    <name type="scientific">Robbsia andropogonis</name>
    <dbReference type="NCBI Taxonomy" id="28092"/>
    <lineage>
        <taxon>Bacteria</taxon>
        <taxon>Pseudomonadati</taxon>
        <taxon>Pseudomonadota</taxon>
        <taxon>Betaproteobacteria</taxon>
        <taxon>Burkholderiales</taxon>
        <taxon>Burkholderiaceae</taxon>
        <taxon>Robbsia</taxon>
    </lineage>
</organism>
<dbReference type="CDD" id="cd17618">
    <property type="entry name" value="REC_OmpR_PhoB"/>
    <property type="match status" value="1"/>
</dbReference>
<evidence type="ECO:0000256" key="8">
    <source>
        <dbReference type="ARBA" id="ARBA00023015"/>
    </source>
</evidence>
<protein>
    <recommendedName>
        <fullName evidence="2">Phosphate regulon transcriptional regulatory protein PhoB</fullName>
    </recommendedName>
</protein>
<dbReference type="InterPro" id="IPR039420">
    <property type="entry name" value="WalR-like"/>
</dbReference>
<evidence type="ECO:0000256" key="11">
    <source>
        <dbReference type="ARBA" id="ARBA00023163"/>
    </source>
</evidence>
<dbReference type="Pfam" id="PF00486">
    <property type="entry name" value="Trans_reg_C"/>
    <property type="match status" value="1"/>
</dbReference>
<feature type="DNA-binding region" description="OmpR/PhoB-type" evidence="14">
    <location>
        <begin position="129"/>
        <end position="244"/>
    </location>
</feature>
<keyword evidence="5 13" id="KW-0597">Phosphoprotein</keyword>
<keyword evidence="8" id="KW-0805">Transcription regulation</keyword>
<dbReference type="InterPro" id="IPR036388">
    <property type="entry name" value="WH-like_DNA-bd_sf"/>
</dbReference>
<accession>A0A0F5K1Q4</accession>
<comment type="subcellular location">
    <subcellularLocation>
        <location evidence="1">Cytoplasm</location>
    </subcellularLocation>
</comment>
<sequence>MPSSILVVEDEPSISELIAVNLEHAGHYAIRAYNAEQAQHLIGDVLPDLILLDWMLPGKSGIAFARELRMDERTRSIPLIMLTARGEEADKVAALETGADDYVTKPFSPKELMARIKAVLRRRAPQLTEDVVAINGLRLDPTTHRVSAKRLAIAGEVAADGVELNEDIRLELGPTEFRLLHFLMTHPERVHSRTQLLDRVWGDHVFVEERTVDVHIKRLRAALKPAGCDLMIETVRGSGYRLSKHA</sequence>
<keyword evidence="3" id="KW-0813">Transport</keyword>
<dbReference type="RefSeq" id="WP_024901437.1">
    <property type="nucleotide sequence ID" value="NZ_CADFGU010000002.1"/>
</dbReference>
<evidence type="ECO:0000313" key="18">
    <source>
        <dbReference type="Proteomes" id="UP000033618"/>
    </source>
</evidence>
<keyword evidence="4" id="KW-0963">Cytoplasm</keyword>
<dbReference type="GO" id="GO:0005829">
    <property type="term" value="C:cytosol"/>
    <property type="evidence" value="ECO:0007669"/>
    <property type="project" value="TreeGrafter"/>
</dbReference>
<keyword evidence="7" id="KW-0902">Two-component regulatory system</keyword>
<dbReference type="InterPro" id="IPR011879">
    <property type="entry name" value="Sig_transdc_resp-reg_PhoB"/>
</dbReference>
<evidence type="ECO:0000256" key="13">
    <source>
        <dbReference type="PROSITE-ProRule" id="PRU00169"/>
    </source>
</evidence>
<dbReference type="GO" id="GO:0006355">
    <property type="term" value="P:regulation of DNA-templated transcription"/>
    <property type="evidence" value="ECO:0007669"/>
    <property type="project" value="InterPro"/>
</dbReference>
<dbReference type="SMART" id="SM00448">
    <property type="entry name" value="REC"/>
    <property type="match status" value="1"/>
</dbReference>
<dbReference type="SUPFAM" id="SSF46894">
    <property type="entry name" value="C-terminal effector domain of the bipartite response regulators"/>
    <property type="match status" value="1"/>
</dbReference>
<evidence type="ECO:0000256" key="4">
    <source>
        <dbReference type="ARBA" id="ARBA00022490"/>
    </source>
</evidence>
<dbReference type="SUPFAM" id="SSF52172">
    <property type="entry name" value="CheY-like"/>
    <property type="match status" value="1"/>
</dbReference>
<evidence type="ECO:0000256" key="12">
    <source>
        <dbReference type="ARBA" id="ARBA00024735"/>
    </source>
</evidence>
<dbReference type="PROSITE" id="PS50110">
    <property type="entry name" value="RESPONSE_REGULATORY"/>
    <property type="match status" value="1"/>
</dbReference>
<proteinExistence type="predicted"/>
<dbReference type="PANTHER" id="PTHR48111:SF40">
    <property type="entry name" value="PHOSPHATE REGULON TRANSCRIPTIONAL REGULATORY PROTEIN PHOB"/>
    <property type="match status" value="1"/>
</dbReference>
<evidence type="ECO:0000256" key="6">
    <source>
        <dbReference type="ARBA" id="ARBA00022592"/>
    </source>
</evidence>
<dbReference type="Gene3D" id="6.10.250.690">
    <property type="match status" value="1"/>
</dbReference>
<evidence type="ECO:0000256" key="1">
    <source>
        <dbReference type="ARBA" id="ARBA00004496"/>
    </source>
</evidence>
<dbReference type="Pfam" id="PF00072">
    <property type="entry name" value="Response_reg"/>
    <property type="match status" value="1"/>
</dbReference>
<evidence type="ECO:0000256" key="3">
    <source>
        <dbReference type="ARBA" id="ARBA00022448"/>
    </source>
</evidence>
<dbReference type="InterPro" id="IPR011006">
    <property type="entry name" value="CheY-like_superfamily"/>
</dbReference>
<evidence type="ECO:0000256" key="5">
    <source>
        <dbReference type="ARBA" id="ARBA00022553"/>
    </source>
</evidence>
<name>A0A0F5K1Q4_9BURK</name>
<feature type="modified residue" description="4-aspartylphosphate" evidence="13">
    <location>
        <position position="53"/>
    </location>
</feature>
<dbReference type="CDD" id="cd00383">
    <property type="entry name" value="trans_reg_C"/>
    <property type="match status" value="1"/>
</dbReference>
<dbReference type="STRING" id="28092.WM40_08185"/>
<keyword evidence="9 14" id="KW-0238">DNA-binding</keyword>
<evidence type="ECO:0000313" key="17">
    <source>
        <dbReference type="EMBL" id="KKB64031.1"/>
    </source>
</evidence>
<dbReference type="Gene3D" id="1.10.10.10">
    <property type="entry name" value="Winged helix-like DNA-binding domain superfamily/Winged helix DNA-binding domain"/>
    <property type="match status" value="1"/>
</dbReference>
<gene>
    <name evidence="17" type="ORF">WM40_08185</name>
</gene>
<dbReference type="EMBL" id="LAQU01000006">
    <property type="protein sequence ID" value="KKB64031.1"/>
    <property type="molecule type" value="Genomic_DNA"/>
</dbReference>
<dbReference type="PROSITE" id="PS51755">
    <property type="entry name" value="OMPR_PHOB"/>
    <property type="match status" value="1"/>
</dbReference>
<evidence type="ECO:0000256" key="2">
    <source>
        <dbReference type="ARBA" id="ARBA00013332"/>
    </source>
</evidence>
<evidence type="ECO:0000259" key="15">
    <source>
        <dbReference type="PROSITE" id="PS50110"/>
    </source>
</evidence>
<dbReference type="PANTHER" id="PTHR48111">
    <property type="entry name" value="REGULATOR OF RPOS"/>
    <property type="match status" value="1"/>
</dbReference>
<dbReference type="GO" id="GO:0000976">
    <property type="term" value="F:transcription cis-regulatory region binding"/>
    <property type="evidence" value="ECO:0007669"/>
    <property type="project" value="TreeGrafter"/>
</dbReference>
<dbReference type="GO" id="GO:0032993">
    <property type="term" value="C:protein-DNA complex"/>
    <property type="evidence" value="ECO:0007669"/>
    <property type="project" value="TreeGrafter"/>
</dbReference>
<dbReference type="GO" id="GO:0006817">
    <property type="term" value="P:phosphate ion transport"/>
    <property type="evidence" value="ECO:0007669"/>
    <property type="project" value="UniProtKB-KW"/>
</dbReference>
<dbReference type="OrthoDB" id="9802426at2"/>
<dbReference type="NCBIfam" id="TIGR02154">
    <property type="entry name" value="PhoB"/>
    <property type="match status" value="1"/>
</dbReference>